<dbReference type="PANTHER" id="PTHR16305:SF35">
    <property type="entry name" value="TRANSCRIPTIONAL ACTIVATOR DOMAIN"/>
    <property type="match status" value="1"/>
</dbReference>
<evidence type="ECO:0000313" key="5">
    <source>
        <dbReference type="Proteomes" id="UP000460435"/>
    </source>
</evidence>
<evidence type="ECO:0000256" key="1">
    <source>
        <dbReference type="ARBA" id="ARBA00022741"/>
    </source>
</evidence>
<dbReference type="GO" id="GO:0003677">
    <property type="term" value="F:DNA binding"/>
    <property type="evidence" value="ECO:0007669"/>
    <property type="project" value="InterPro"/>
</dbReference>
<gene>
    <name evidence="4" type="ORF">F7O44_22510</name>
</gene>
<dbReference type="SMART" id="SM00421">
    <property type="entry name" value="HTH_LUXR"/>
    <property type="match status" value="1"/>
</dbReference>
<dbReference type="RefSeq" id="WP_162452526.1">
    <property type="nucleotide sequence ID" value="NZ_WLZY01000008.1"/>
</dbReference>
<sequence length="991" mass="107025">MADRRADSALGLTAPGYVGRERELADLTSALADPSTIALVEGEAGIGKTRLVRECLSAPSLQAARILEAVCPPLHEPFPLGPIVDSLHRLWLRDGPFETSPLGGALRALFPEWSADLPPALDPLEDPKATRHRLFRAIIEIVVAAGVDVFVLEDAHWADSATLELLLMIAASSVRPFSLVVTFRPADVPAGSPLRLLAARSAATGPPLRIALEALNVDETTRFLAAMVGTEDISAEFAAFLHERTDGVPLALEEGVSLLHERGDIVRRDGEWTRRSLSELQVPPTVRDSILERVERLDRSARSVLEAAATLAEPADEHILARVAGLDDDAIHRALTAALKSGLLREAEPATFLCRHVLASRAVEEAVPAPERRRLHRRAAEALLGQEPLPVARLSRHFRQAGDIAGWSRHAEAAADLALESGDDHAALVLLHDLMTAAQHPPERRIRLARKLGEAAAWGVAALGELGVEVTETLRGVLRQEDVPTRELAEIRLLTGRLLLQLGEFEAASAEIEEAVAHLEARPDLSVRAMISLAFPRGPDWPVSKHLSWLERATQLRPRLDAALDRTWLAVDRASALLMLGEEDGWPAAEEITSGLDKPGASLSEQRQVARGLMNVGHLAIAWGHYAESRERLDAAIELMRSTAYERLLNSARLTLSLLEWQEGRWEGLAERIADLAGAEDTLPEAQLEARLLLGLLDLASGNKDISGQRLEAALAEAGRRGLIDVQVSPAAALGRLSLSDGDVDRALAVTGPAVELIAGKGMWLWATEVVPAHVDALVAAERTDVAEILVRRFATGLGDRAAPAPEAALQVCLGVMAGVAGEPERAARILADAAAAWAELPCPYQELLTIERYSRQLLAAGHEAQAMNSLTTAQQRLQALGARWDADRVAHLLRQHGVEVSRTWRGGRRGYGDQLSPRELEVVRLVARGMTNRQAAESLFLSPRTVDRHLSAAMRKLDVGSRTALAMAANDGGLLADDLEAFGPRDGRAS</sequence>
<feature type="domain" description="HTH luxR-type" evidence="3">
    <location>
        <begin position="909"/>
        <end position="974"/>
    </location>
</feature>
<dbReference type="PROSITE" id="PS50043">
    <property type="entry name" value="HTH_LUXR_2"/>
    <property type="match status" value="1"/>
</dbReference>
<evidence type="ECO:0000259" key="3">
    <source>
        <dbReference type="PROSITE" id="PS50043"/>
    </source>
</evidence>
<evidence type="ECO:0000256" key="2">
    <source>
        <dbReference type="ARBA" id="ARBA00022840"/>
    </source>
</evidence>
<dbReference type="InterPro" id="IPR000792">
    <property type="entry name" value="Tscrpt_reg_LuxR_C"/>
</dbReference>
<keyword evidence="5" id="KW-1185">Reference proteome</keyword>
<dbReference type="InterPro" id="IPR016032">
    <property type="entry name" value="Sig_transdc_resp-reg_C-effctor"/>
</dbReference>
<dbReference type="Pfam" id="PF13191">
    <property type="entry name" value="AAA_16"/>
    <property type="match status" value="1"/>
</dbReference>
<evidence type="ECO:0000313" key="4">
    <source>
        <dbReference type="EMBL" id="NDL59851.1"/>
    </source>
</evidence>
<dbReference type="EMBL" id="WLZY01000008">
    <property type="protein sequence ID" value="NDL59851.1"/>
    <property type="molecule type" value="Genomic_DNA"/>
</dbReference>
<dbReference type="Pfam" id="PF00196">
    <property type="entry name" value="GerE"/>
    <property type="match status" value="1"/>
</dbReference>
<dbReference type="InterPro" id="IPR027417">
    <property type="entry name" value="P-loop_NTPase"/>
</dbReference>
<dbReference type="Proteomes" id="UP000460435">
    <property type="component" value="Unassembled WGS sequence"/>
</dbReference>
<keyword evidence="1" id="KW-0547">Nucleotide-binding</keyword>
<proteinExistence type="predicted"/>
<comment type="caution">
    <text evidence="4">The sequence shown here is derived from an EMBL/GenBank/DDBJ whole genome shotgun (WGS) entry which is preliminary data.</text>
</comment>
<dbReference type="SUPFAM" id="SSF52540">
    <property type="entry name" value="P-loop containing nucleoside triphosphate hydrolases"/>
    <property type="match status" value="1"/>
</dbReference>
<dbReference type="PRINTS" id="PR00038">
    <property type="entry name" value="HTHLUXR"/>
</dbReference>
<dbReference type="SUPFAM" id="SSF46894">
    <property type="entry name" value="C-terminal effector domain of the bipartite response regulators"/>
    <property type="match status" value="1"/>
</dbReference>
<dbReference type="CDD" id="cd06170">
    <property type="entry name" value="LuxR_C_like"/>
    <property type="match status" value="1"/>
</dbReference>
<reference evidence="4 5" key="1">
    <citation type="submission" date="2019-11" db="EMBL/GenBank/DDBJ databases">
        <authorList>
            <person name="Li X.-J."/>
            <person name="Feng X.-M."/>
        </authorList>
    </citation>
    <scope>NUCLEOTIDE SEQUENCE [LARGE SCALE GENOMIC DNA]</scope>
    <source>
        <strain evidence="4 5">XMNu-373</strain>
    </source>
</reference>
<dbReference type="InterPro" id="IPR041664">
    <property type="entry name" value="AAA_16"/>
</dbReference>
<dbReference type="PANTHER" id="PTHR16305">
    <property type="entry name" value="TESTICULAR SOLUBLE ADENYLYL CYCLASE"/>
    <property type="match status" value="1"/>
</dbReference>
<dbReference type="GO" id="GO:0006355">
    <property type="term" value="P:regulation of DNA-templated transcription"/>
    <property type="evidence" value="ECO:0007669"/>
    <property type="project" value="InterPro"/>
</dbReference>
<dbReference type="SUPFAM" id="SSF48452">
    <property type="entry name" value="TPR-like"/>
    <property type="match status" value="1"/>
</dbReference>
<name>A0A7K3M928_9ACTN</name>
<dbReference type="GO" id="GO:0004016">
    <property type="term" value="F:adenylate cyclase activity"/>
    <property type="evidence" value="ECO:0007669"/>
    <property type="project" value="TreeGrafter"/>
</dbReference>
<protein>
    <submittedName>
        <fullName evidence="4">AAA family ATPase</fullName>
    </submittedName>
</protein>
<organism evidence="4 5">
    <name type="scientific">Phytoactinopolyspora mesophila</name>
    <dbReference type="NCBI Taxonomy" id="2650750"/>
    <lineage>
        <taxon>Bacteria</taxon>
        <taxon>Bacillati</taxon>
        <taxon>Actinomycetota</taxon>
        <taxon>Actinomycetes</taxon>
        <taxon>Jiangellales</taxon>
        <taxon>Jiangellaceae</taxon>
        <taxon>Phytoactinopolyspora</taxon>
    </lineage>
</organism>
<dbReference type="GO" id="GO:0005737">
    <property type="term" value="C:cytoplasm"/>
    <property type="evidence" value="ECO:0007669"/>
    <property type="project" value="TreeGrafter"/>
</dbReference>
<dbReference type="InterPro" id="IPR011990">
    <property type="entry name" value="TPR-like_helical_dom_sf"/>
</dbReference>
<dbReference type="Gene3D" id="1.10.10.10">
    <property type="entry name" value="Winged helix-like DNA-binding domain superfamily/Winged helix DNA-binding domain"/>
    <property type="match status" value="1"/>
</dbReference>
<accession>A0A7K3M928</accession>
<dbReference type="AlphaFoldDB" id="A0A7K3M928"/>
<dbReference type="GO" id="GO:0005524">
    <property type="term" value="F:ATP binding"/>
    <property type="evidence" value="ECO:0007669"/>
    <property type="project" value="UniProtKB-KW"/>
</dbReference>
<dbReference type="InterPro" id="IPR036388">
    <property type="entry name" value="WH-like_DNA-bd_sf"/>
</dbReference>
<keyword evidence="2" id="KW-0067">ATP-binding</keyword>